<dbReference type="Proteomes" id="UP000006882">
    <property type="component" value="Chromosome G7"/>
</dbReference>
<dbReference type="Gramene" id="ONH97997">
    <property type="protein sequence ID" value="ONH97997"/>
    <property type="gene ID" value="PRUPE_7G222500"/>
</dbReference>
<name>A0A251NF90_PRUPE</name>
<evidence type="ECO:0000313" key="4">
    <source>
        <dbReference type="Proteomes" id="UP000006882"/>
    </source>
</evidence>
<keyword evidence="4" id="KW-1185">Reference proteome</keyword>
<feature type="signal peptide" evidence="2">
    <location>
        <begin position="1"/>
        <end position="24"/>
    </location>
</feature>
<feature type="transmembrane region" description="Helical" evidence="1">
    <location>
        <begin position="23"/>
        <end position="43"/>
    </location>
</feature>
<proteinExistence type="predicted"/>
<accession>A0A251NF90</accession>
<keyword evidence="1" id="KW-1133">Transmembrane helix</keyword>
<reference evidence="3 4" key="1">
    <citation type="journal article" date="2013" name="Nat. Genet.">
        <title>The high-quality draft genome of peach (Prunus persica) identifies unique patterns of genetic diversity, domestication and genome evolution.</title>
        <authorList>
            <consortium name="International Peach Genome Initiative"/>
            <person name="Verde I."/>
            <person name="Abbott A.G."/>
            <person name="Scalabrin S."/>
            <person name="Jung S."/>
            <person name="Shu S."/>
            <person name="Marroni F."/>
            <person name="Zhebentyayeva T."/>
            <person name="Dettori M.T."/>
            <person name="Grimwood J."/>
            <person name="Cattonaro F."/>
            <person name="Zuccolo A."/>
            <person name="Rossini L."/>
            <person name="Jenkins J."/>
            <person name="Vendramin E."/>
            <person name="Meisel L.A."/>
            <person name="Decroocq V."/>
            <person name="Sosinski B."/>
            <person name="Prochnik S."/>
            <person name="Mitros T."/>
            <person name="Policriti A."/>
            <person name="Cipriani G."/>
            <person name="Dondini L."/>
            <person name="Ficklin S."/>
            <person name="Goodstein D.M."/>
            <person name="Xuan P."/>
            <person name="Del Fabbro C."/>
            <person name="Aramini V."/>
            <person name="Copetti D."/>
            <person name="Gonzalez S."/>
            <person name="Horner D.S."/>
            <person name="Falchi R."/>
            <person name="Lucas S."/>
            <person name="Mica E."/>
            <person name="Maldonado J."/>
            <person name="Lazzari B."/>
            <person name="Bielenberg D."/>
            <person name="Pirona R."/>
            <person name="Miculan M."/>
            <person name="Barakat A."/>
            <person name="Testolin R."/>
            <person name="Stella A."/>
            <person name="Tartarini S."/>
            <person name="Tonutti P."/>
            <person name="Arus P."/>
            <person name="Orellana A."/>
            <person name="Wells C."/>
            <person name="Main D."/>
            <person name="Vizzotto G."/>
            <person name="Silva H."/>
            <person name="Salamini F."/>
            <person name="Schmutz J."/>
            <person name="Morgante M."/>
            <person name="Rokhsar D.S."/>
        </authorList>
    </citation>
    <scope>NUCLEOTIDE SEQUENCE [LARGE SCALE GENOMIC DNA]</scope>
    <source>
        <strain evidence="4">cv. Nemared</strain>
    </source>
</reference>
<gene>
    <name evidence="3" type="ORF">PRUPE_7G222500</name>
</gene>
<dbReference type="EMBL" id="CM007657">
    <property type="protein sequence ID" value="ONH97997.1"/>
    <property type="molecule type" value="Genomic_DNA"/>
</dbReference>
<evidence type="ECO:0000256" key="1">
    <source>
        <dbReference type="SAM" id="Phobius"/>
    </source>
</evidence>
<dbReference type="AlphaFoldDB" id="A0A251NF90"/>
<protein>
    <submittedName>
        <fullName evidence="3">Uncharacterized protein</fullName>
    </submittedName>
</protein>
<evidence type="ECO:0000313" key="3">
    <source>
        <dbReference type="EMBL" id="ONH97997.1"/>
    </source>
</evidence>
<feature type="chain" id="PRO_5012852110" evidence="2">
    <location>
        <begin position="25"/>
        <end position="125"/>
    </location>
</feature>
<organism evidence="3 4">
    <name type="scientific">Prunus persica</name>
    <name type="common">Peach</name>
    <name type="synonym">Amygdalus persica</name>
    <dbReference type="NCBI Taxonomy" id="3760"/>
    <lineage>
        <taxon>Eukaryota</taxon>
        <taxon>Viridiplantae</taxon>
        <taxon>Streptophyta</taxon>
        <taxon>Embryophyta</taxon>
        <taxon>Tracheophyta</taxon>
        <taxon>Spermatophyta</taxon>
        <taxon>Magnoliopsida</taxon>
        <taxon>eudicotyledons</taxon>
        <taxon>Gunneridae</taxon>
        <taxon>Pentapetalae</taxon>
        <taxon>rosids</taxon>
        <taxon>fabids</taxon>
        <taxon>Rosales</taxon>
        <taxon>Rosaceae</taxon>
        <taxon>Amygdaloideae</taxon>
        <taxon>Amygdaleae</taxon>
        <taxon>Prunus</taxon>
    </lineage>
</organism>
<keyword evidence="2" id="KW-0732">Signal</keyword>
<keyword evidence="1" id="KW-0472">Membrane</keyword>
<feature type="transmembrane region" description="Helical" evidence="1">
    <location>
        <begin position="77"/>
        <end position="102"/>
    </location>
</feature>
<evidence type="ECO:0000256" key="2">
    <source>
        <dbReference type="SAM" id="SignalP"/>
    </source>
</evidence>
<sequence length="125" mass="14430">MQMSCHMCIVFILYLHNNLPQCFSSHSLLVCVGYSFVVFGTIWNSVHYGVHLRIISVPVAIYDISLRLMTWCLISPLWFSCVVGVFQIALELPWCILVLLLFSEVEICLKQSISYLYGIFHKHKT</sequence>
<keyword evidence="1" id="KW-0812">Transmembrane</keyword>